<proteinExistence type="predicted"/>
<keyword evidence="2" id="KW-1185">Reference proteome</keyword>
<dbReference type="STRING" id="1314800.A0A1B7MTY9"/>
<evidence type="ECO:0000313" key="1">
    <source>
        <dbReference type="EMBL" id="OAX36055.1"/>
    </source>
</evidence>
<reference evidence="1 2" key="1">
    <citation type="submission" date="2016-06" db="EMBL/GenBank/DDBJ databases">
        <title>Comparative genomics of the ectomycorrhizal sister species Rhizopogon vinicolor and Rhizopogon vesiculosus (Basidiomycota: Boletales) reveals a divergence of the mating type B locus.</title>
        <authorList>
            <consortium name="DOE Joint Genome Institute"/>
            <person name="Mujic A.B."/>
            <person name="Kuo A."/>
            <person name="Tritt A."/>
            <person name="Lipzen A."/>
            <person name="Chen C."/>
            <person name="Johnson J."/>
            <person name="Sharma A."/>
            <person name="Barry K."/>
            <person name="Grigoriev I.V."/>
            <person name="Spatafora J.W."/>
        </authorList>
    </citation>
    <scope>NUCLEOTIDE SEQUENCE [LARGE SCALE GENOMIC DNA]</scope>
    <source>
        <strain evidence="1 2">AM-OR11-026</strain>
    </source>
</reference>
<dbReference type="InParanoid" id="A0A1B7MTY9"/>
<accession>A0A1B7MTY9</accession>
<gene>
    <name evidence="1" type="ORF">K503DRAFT_330006</name>
</gene>
<protein>
    <submittedName>
        <fullName evidence="1">Uncharacterized protein</fullName>
    </submittedName>
</protein>
<dbReference type="EMBL" id="KV448445">
    <property type="protein sequence ID" value="OAX36055.1"/>
    <property type="molecule type" value="Genomic_DNA"/>
</dbReference>
<dbReference type="Proteomes" id="UP000092154">
    <property type="component" value="Unassembled WGS sequence"/>
</dbReference>
<evidence type="ECO:0000313" key="2">
    <source>
        <dbReference type="Proteomes" id="UP000092154"/>
    </source>
</evidence>
<name>A0A1B7MTY9_9AGAM</name>
<organism evidence="1 2">
    <name type="scientific">Rhizopogon vinicolor AM-OR11-026</name>
    <dbReference type="NCBI Taxonomy" id="1314800"/>
    <lineage>
        <taxon>Eukaryota</taxon>
        <taxon>Fungi</taxon>
        <taxon>Dikarya</taxon>
        <taxon>Basidiomycota</taxon>
        <taxon>Agaricomycotina</taxon>
        <taxon>Agaricomycetes</taxon>
        <taxon>Agaricomycetidae</taxon>
        <taxon>Boletales</taxon>
        <taxon>Suillineae</taxon>
        <taxon>Rhizopogonaceae</taxon>
        <taxon>Rhizopogon</taxon>
    </lineage>
</organism>
<dbReference type="AlphaFoldDB" id="A0A1B7MTY9"/>
<dbReference type="OrthoDB" id="107110at2759"/>
<sequence length="136" mass="15505">MVLLVVKWYNILLYSDRCTAAEWTLRHWHRTSAVQCCHLQPLINKMIPIYFDDPKLPDDMHCVSQIFISDKAGKNVRKRNLNIIRRTHSSIDCLSTLPSSLSFSASMGNPNSTFHICRGNLTTLKPIVASGFMLLD</sequence>